<evidence type="ECO:0000256" key="1">
    <source>
        <dbReference type="SAM" id="SignalP"/>
    </source>
</evidence>
<feature type="chain" id="PRO_5022162659" description="HmuY protein" evidence="1">
    <location>
        <begin position="19"/>
        <end position="201"/>
    </location>
</feature>
<keyword evidence="1" id="KW-0732">Signal</keyword>
<dbReference type="InterPro" id="IPR025921">
    <property type="entry name" value="HmuY"/>
</dbReference>
<dbReference type="OrthoDB" id="5510929at2"/>
<organism evidence="2 3">
    <name type="scientific">Echinicola soli</name>
    <dbReference type="NCBI Taxonomy" id="2591634"/>
    <lineage>
        <taxon>Bacteria</taxon>
        <taxon>Pseudomonadati</taxon>
        <taxon>Bacteroidota</taxon>
        <taxon>Cytophagia</taxon>
        <taxon>Cytophagales</taxon>
        <taxon>Cyclobacteriaceae</taxon>
        <taxon>Echinicola</taxon>
    </lineage>
</organism>
<sequence length="201" mass="22038">MKKVNFIALAMLALPVFSACTNGGDTEPKVKEELNAVLVEDLYAPGAHSGGQDTIYYSFESNEKIASQEGDWDIGFFGAKIFVNGGNSGDGKAEVALLKETIFDDLNAVPENAEFKVDTKEEGLAIPAQSGAGWYNYDSSTHFVTPIAGRVILVKTNAGNYVKMEILSFFKGNPPADEYELKDMYNYTFRYVLQPNGTKNF</sequence>
<dbReference type="PROSITE" id="PS51257">
    <property type="entry name" value="PROKAR_LIPOPROTEIN"/>
    <property type="match status" value="1"/>
</dbReference>
<dbReference type="CDD" id="cd12105">
    <property type="entry name" value="HmuY"/>
    <property type="match status" value="1"/>
</dbReference>
<feature type="signal peptide" evidence="1">
    <location>
        <begin position="1"/>
        <end position="18"/>
    </location>
</feature>
<proteinExistence type="predicted"/>
<evidence type="ECO:0000313" key="2">
    <source>
        <dbReference type="EMBL" id="QDH80230.1"/>
    </source>
</evidence>
<gene>
    <name evidence="2" type="ORF">FKX85_14745</name>
</gene>
<keyword evidence="3" id="KW-1185">Reference proteome</keyword>
<evidence type="ECO:0008006" key="4">
    <source>
        <dbReference type="Google" id="ProtNLM"/>
    </source>
</evidence>
<dbReference type="EMBL" id="CP041253">
    <property type="protein sequence ID" value="QDH80230.1"/>
    <property type="molecule type" value="Genomic_DNA"/>
</dbReference>
<dbReference type="Proteomes" id="UP000316614">
    <property type="component" value="Chromosome"/>
</dbReference>
<protein>
    <recommendedName>
        <fullName evidence="4">HmuY protein</fullName>
    </recommendedName>
</protein>
<dbReference type="Pfam" id="PF14064">
    <property type="entry name" value="HmuY"/>
    <property type="match status" value="1"/>
</dbReference>
<evidence type="ECO:0000313" key="3">
    <source>
        <dbReference type="Proteomes" id="UP000316614"/>
    </source>
</evidence>
<dbReference type="KEGG" id="echi:FKX85_14745"/>
<dbReference type="RefSeq" id="WP_141615466.1">
    <property type="nucleotide sequence ID" value="NZ_CP041253.1"/>
</dbReference>
<dbReference type="AlphaFoldDB" id="A0A514CKB5"/>
<reference evidence="2 3" key="1">
    <citation type="submission" date="2019-06" db="EMBL/GenBank/DDBJ databases">
        <title>Echinicola alkalisoli sp. nov. isolated from saline soil.</title>
        <authorList>
            <person name="Sun J.-Q."/>
            <person name="Xu L."/>
        </authorList>
    </citation>
    <scope>NUCLEOTIDE SEQUENCE [LARGE SCALE GENOMIC DNA]</scope>
    <source>
        <strain evidence="2 3">LN3S3</strain>
    </source>
</reference>
<accession>A0A514CKB5</accession>
<name>A0A514CKB5_9BACT</name>